<comment type="caution">
    <text evidence="3">The sequence shown here is derived from an EMBL/GenBank/DDBJ whole genome shotgun (WGS) entry which is preliminary data.</text>
</comment>
<evidence type="ECO:0000256" key="1">
    <source>
        <dbReference type="SAM" id="SignalP"/>
    </source>
</evidence>
<feature type="domain" description="MAM" evidence="2">
    <location>
        <begin position="409"/>
        <end position="453"/>
    </location>
</feature>
<gene>
    <name evidence="3" type="ORF">IAC32_06515</name>
</gene>
<organism evidence="3 4">
    <name type="scientific">Candidatus Enterocola intestinipullorum</name>
    <dbReference type="NCBI Taxonomy" id="2840783"/>
    <lineage>
        <taxon>Bacteria</taxon>
        <taxon>Pseudomonadati</taxon>
        <taxon>Bacteroidota</taxon>
        <taxon>Bacteroidia</taxon>
        <taxon>Bacteroidales</taxon>
        <taxon>Candidatus Enterocola</taxon>
    </lineage>
</organism>
<reference evidence="3" key="2">
    <citation type="journal article" date="2021" name="PeerJ">
        <title>Extensive microbial diversity within the chicken gut microbiome revealed by metagenomics and culture.</title>
        <authorList>
            <person name="Gilroy R."/>
            <person name="Ravi A."/>
            <person name="Getino M."/>
            <person name="Pursley I."/>
            <person name="Horton D.L."/>
            <person name="Alikhan N.F."/>
            <person name="Baker D."/>
            <person name="Gharbi K."/>
            <person name="Hall N."/>
            <person name="Watson M."/>
            <person name="Adriaenssens E.M."/>
            <person name="Foster-Nyarko E."/>
            <person name="Jarju S."/>
            <person name="Secka A."/>
            <person name="Antonio M."/>
            <person name="Oren A."/>
            <person name="Chaudhuri R.R."/>
            <person name="La Ragione R."/>
            <person name="Hildebrand F."/>
            <person name="Pallen M.J."/>
        </authorList>
    </citation>
    <scope>NUCLEOTIDE SEQUENCE</scope>
    <source>
        <strain evidence="3">D3-1215</strain>
    </source>
</reference>
<dbReference type="InterPro" id="IPR000998">
    <property type="entry name" value="MAM_dom"/>
</dbReference>
<dbReference type="InterPro" id="IPR026341">
    <property type="entry name" value="T9SS_type_B"/>
</dbReference>
<reference evidence="3" key="1">
    <citation type="submission" date="2020-10" db="EMBL/GenBank/DDBJ databases">
        <authorList>
            <person name="Gilroy R."/>
        </authorList>
    </citation>
    <scope>NUCLEOTIDE SEQUENCE</scope>
    <source>
        <strain evidence="3">D3-1215</strain>
    </source>
</reference>
<dbReference type="AlphaFoldDB" id="A0A9D9EIX0"/>
<feature type="signal peptide" evidence="1">
    <location>
        <begin position="1"/>
        <end position="22"/>
    </location>
</feature>
<name>A0A9D9EIX0_9BACT</name>
<evidence type="ECO:0000259" key="2">
    <source>
        <dbReference type="PROSITE" id="PS50060"/>
    </source>
</evidence>
<dbReference type="NCBIfam" id="TIGR04131">
    <property type="entry name" value="Bac_Flav_CTERM"/>
    <property type="match status" value="1"/>
</dbReference>
<dbReference type="EMBL" id="JADIMR010000097">
    <property type="protein sequence ID" value="MBO8447380.1"/>
    <property type="molecule type" value="Genomic_DNA"/>
</dbReference>
<dbReference type="GO" id="GO:0016020">
    <property type="term" value="C:membrane"/>
    <property type="evidence" value="ECO:0007669"/>
    <property type="project" value="InterPro"/>
</dbReference>
<protein>
    <submittedName>
        <fullName evidence="3">T9SS type B sorting domain-containing protein</fullName>
    </submittedName>
</protein>
<feature type="chain" id="PRO_5038889099" evidence="1">
    <location>
        <begin position="23"/>
        <end position="1048"/>
    </location>
</feature>
<evidence type="ECO:0000313" key="4">
    <source>
        <dbReference type="Proteomes" id="UP000823637"/>
    </source>
</evidence>
<evidence type="ECO:0000313" key="3">
    <source>
        <dbReference type="EMBL" id="MBO8447380.1"/>
    </source>
</evidence>
<keyword evidence="1" id="KW-0732">Signal</keyword>
<accession>A0A9D9EIX0</accession>
<dbReference type="PROSITE" id="PS50060">
    <property type="entry name" value="MAM_2"/>
    <property type="match status" value="1"/>
</dbReference>
<dbReference type="Proteomes" id="UP000823637">
    <property type="component" value="Unassembled WGS sequence"/>
</dbReference>
<dbReference type="Pfam" id="PF13585">
    <property type="entry name" value="CHU_C"/>
    <property type="match status" value="1"/>
</dbReference>
<sequence length="1048" mass="113713">MKNGISFIFSIIISALPIVATAQEGQVVSESPFCQQLVGQGDRAVKLSIEVLDDESLRLTITRAYSASMQANPEFNFDSDWMVWNPRSERSASVSVKEDGDIVTVQTLSNGQSVTIQPDHEIIEYLSADFVLQFVQIPYKLGDRTEIIGSNYLVPFYYDPSIMQCANTTATITSDTELESLCIGTEITLNAEGFDGTGDYTWYRSSSESGPWTEISGQTSGKITIISAFGNEYFKVAQGEVETGPFTITSVPCCQYTDDEREIWKEDFGTVPRGTRACCSDVVNHTCDPLPEHEMPDGYYCVVSNSSDAFNLTDGSPYEWARDKPDHTGNKDGGFLVINIGVPAMIYEKEIERDFCENTWYTFSLFASNMPFNNGRNVASEFRFEVAAPDGTILAQGETGPIVDWALESWTNYGVSFNSGNYDKFIIRFYSVAGNAWGNDVAIDDISISICSPQVDLYADIDAGLTDAVVDCGSSLNLTITANADYLYSIYTAPYILWQKSTDEGATWTDMEGSGEMVTTMPVTKDDPDITDYYRAIVAGSRELAQEVAATGTLSKDCEVYSVTNMIKVECEKTCNVYLSASDETPCEGEEVTLTATPSTYENYYWTGQGVSGNGNIQTVAINETATFEVYASEPGCETAPASLTLTPILSPTVNLSISSEEICKGEAVSLTAESATADRYDFYSDGVLLESSTDGILENIIPETDATYGAVPFLQGCEGEADEVTVSVHEPVTLAVEPLESTVCVGSEVEITANQTSGGTATIYWNGLAGGNSLPITATGNATYEVYASDGICTSETLTATVNVEDSVRVEIFPAFEICAGETAEIFATIYGTASYEWQSGTDSNFAPAGITDLTAEVSPGSDTDYKILAYGDACPDAEAVSSITVNPLPSFTVNDNALMSGTASITIDNGTPPYSIYLNGEDQGGQYIWEGLDMGIYYSVEVTDSKQCSTSGGFETPAMPIEIPKYFSPNGDGLNDTWKIGNITAYPDAAIEIYDRNSRRIALLHGDSPAWDGSYNGHLMPMSDYWYIITIPSQKLRVTGHFTLKR</sequence>
<proteinExistence type="predicted"/>